<feature type="domain" description="CCHC-type" evidence="3">
    <location>
        <begin position="346"/>
        <end position="361"/>
    </location>
</feature>
<proteinExistence type="predicted"/>
<dbReference type="GO" id="GO:0003676">
    <property type="term" value="F:nucleic acid binding"/>
    <property type="evidence" value="ECO:0007669"/>
    <property type="project" value="InterPro"/>
</dbReference>
<protein>
    <recommendedName>
        <fullName evidence="3">CCHC-type domain-containing protein</fullName>
    </recommendedName>
</protein>
<sequence length="429" mass="47849">MSTTKASQHPAATSQPVICSSAVRQRDPAVFSGHNDQDVEDWLESYERVSRHNNWDDRVKLTNVIFYLSDVANLWFRNHEADIPTWAALKSTLVEVFGRPAVRKLRAEQSLRVRTQHTDETFTSYIEDVVDLCKRVDPAMSEADKIKHIMKGIDDDAFQLLLAKSPTTVTSVYTLCQSFDELRKQRLCARRPPPPADSISGLAINPDLLATIKDVVRDEVGRQLSLLSCQHQTPTPLSAEIRHAITQAVADALPPLLQPAPLDPQVGLPPTPPPPVAAPLSYGPPVEVPPAPTPVPLTYAEAVARPPQPQAYTYVPQVVPAPAAPRTRFTAPTYNPWRTADNRPICYACGLPGHVARLCRRTLHAPVHPLPDYPDADRTFRPRFGPQPQETSTDREHGRQPYVSHRSPSPRRRSLSPMRRRNVRADSEN</sequence>
<dbReference type="PANTHER" id="PTHR33194:SF4">
    <property type="entry name" value="CCHC-TYPE DOMAIN-CONTAINING PROTEIN"/>
    <property type="match status" value="1"/>
</dbReference>
<dbReference type="GO" id="GO:0008270">
    <property type="term" value="F:zinc ion binding"/>
    <property type="evidence" value="ECO:0007669"/>
    <property type="project" value="UniProtKB-KW"/>
</dbReference>
<dbReference type="PANTHER" id="PTHR33194">
    <property type="entry name" value="ZINC KNUCKLE DOMAINCONTAINING PROTEIN"/>
    <property type="match status" value="1"/>
</dbReference>
<keyword evidence="5" id="KW-1185">Reference proteome</keyword>
<dbReference type="EMBL" id="JARKHS020001633">
    <property type="protein sequence ID" value="KAK8787623.1"/>
    <property type="molecule type" value="Genomic_DNA"/>
</dbReference>
<dbReference type="AlphaFoldDB" id="A0AAQ4FLF9"/>
<reference evidence="4 5" key="1">
    <citation type="journal article" date="2023" name="Arcadia Sci">
        <title>De novo assembly of a long-read Amblyomma americanum tick genome.</title>
        <authorList>
            <person name="Chou S."/>
            <person name="Poskanzer K.E."/>
            <person name="Rollins M."/>
            <person name="Thuy-Boun P.S."/>
        </authorList>
    </citation>
    <scope>NUCLEOTIDE SEQUENCE [LARGE SCALE GENOMIC DNA]</scope>
    <source>
        <strain evidence="4">F_SG_1</strain>
        <tissue evidence="4">Salivary glands</tissue>
    </source>
</reference>
<dbReference type="InterPro" id="IPR001878">
    <property type="entry name" value="Znf_CCHC"/>
</dbReference>
<name>A0AAQ4FLF9_AMBAM</name>
<dbReference type="Pfam" id="PF03732">
    <property type="entry name" value="Retrotrans_gag"/>
    <property type="match status" value="1"/>
</dbReference>
<comment type="caution">
    <text evidence="4">The sequence shown here is derived from an EMBL/GenBank/DDBJ whole genome shotgun (WGS) entry which is preliminary data.</text>
</comment>
<evidence type="ECO:0000259" key="3">
    <source>
        <dbReference type="PROSITE" id="PS50158"/>
    </source>
</evidence>
<dbReference type="InterPro" id="IPR005162">
    <property type="entry name" value="Retrotrans_gag_dom"/>
</dbReference>
<dbReference type="Proteomes" id="UP001321473">
    <property type="component" value="Unassembled WGS sequence"/>
</dbReference>
<gene>
    <name evidence="4" type="ORF">V5799_022602</name>
</gene>
<organism evidence="4 5">
    <name type="scientific">Amblyomma americanum</name>
    <name type="common">Lone star tick</name>
    <dbReference type="NCBI Taxonomy" id="6943"/>
    <lineage>
        <taxon>Eukaryota</taxon>
        <taxon>Metazoa</taxon>
        <taxon>Ecdysozoa</taxon>
        <taxon>Arthropoda</taxon>
        <taxon>Chelicerata</taxon>
        <taxon>Arachnida</taxon>
        <taxon>Acari</taxon>
        <taxon>Parasitiformes</taxon>
        <taxon>Ixodida</taxon>
        <taxon>Ixodoidea</taxon>
        <taxon>Ixodidae</taxon>
        <taxon>Amblyomminae</taxon>
        <taxon>Amblyomma</taxon>
    </lineage>
</organism>
<dbReference type="PROSITE" id="PS50158">
    <property type="entry name" value="ZF_CCHC"/>
    <property type="match status" value="1"/>
</dbReference>
<keyword evidence="1" id="KW-0479">Metal-binding</keyword>
<keyword evidence="1" id="KW-0863">Zinc-finger</keyword>
<evidence type="ECO:0000256" key="1">
    <source>
        <dbReference type="PROSITE-ProRule" id="PRU00047"/>
    </source>
</evidence>
<evidence type="ECO:0000256" key="2">
    <source>
        <dbReference type="SAM" id="MobiDB-lite"/>
    </source>
</evidence>
<keyword evidence="1" id="KW-0862">Zinc</keyword>
<feature type="region of interest" description="Disordered" evidence="2">
    <location>
        <begin position="366"/>
        <end position="429"/>
    </location>
</feature>
<feature type="compositionally biased region" description="Basic residues" evidence="2">
    <location>
        <begin position="408"/>
        <end position="422"/>
    </location>
</feature>
<accession>A0AAQ4FLF9</accession>
<evidence type="ECO:0000313" key="4">
    <source>
        <dbReference type="EMBL" id="KAK8787623.1"/>
    </source>
</evidence>
<evidence type="ECO:0000313" key="5">
    <source>
        <dbReference type="Proteomes" id="UP001321473"/>
    </source>
</evidence>